<dbReference type="EMBL" id="ML996705">
    <property type="protein sequence ID" value="KAF2396959.1"/>
    <property type="molecule type" value="Genomic_DNA"/>
</dbReference>
<dbReference type="AlphaFoldDB" id="A0A6G1HM85"/>
<evidence type="ECO:0000313" key="3">
    <source>
        <dbReference type="EMBL" id="KAF2396959.1"/>
    </source>
</evidence>
<feature type="transmembrane region" description="Helical" evidence="1">
    <location>
        <begin position="253"/>
        <end position="272"/>
    </location>
</feature>
<feature type="transmembrane region" description="Helical" evidence="1">
    <location>
        <begin position="208"/>
        <end position="232"/>
    </location>
</feature>
<organism evidence="3 4">
    <name type="scientific">Trichodelitschia bisporula</name>
    <dbReference type="NCBI Taxonomy" id="703511"/>
    <lineage>
        <taxon>Eukaryota</taxon>
        <taxon>Fungi</taxon>
        <taxon>Dikarya</taxon>
        <taxon>Ascomycota</taxon>
        <taxon>Pezizomycotina</taxon>
        <taxon>Dothideomycetes</taxon>
        <taxon>Dothideomycetes incertae sedis</taxon>
        <taxon>Phaeotrichales</taxon>
        <taxon>Phaeotrichaceae</taxon>
        <taxon>Trichodelitschia</taxon>
    </lineage>
</organism>
<keyword evidence="1" id="KW-0472">Membrane</keyword>
<dbReference type="GO" id="GO:0016747">
    <property type="term" value="F:acyltransferase activity, transferring groups other than amino-acyl groups"/>
    <property type="evidence" value="ECO:0007669"/>
    <property type="project" value="InterPro"/>
</dbReference>
<protein>
    <recommendedName>
        <fullName evidence="2">Acyltransferase 3 domain-containing protein</fullName>
    </recommendedName>
</protein>
<dbReference type="Pfam" id="PF01757">
    <property type="entry name" value="Acyl_transf_3"/>
    <property type="match status" value="1"/>
</dbReference>
<feature type="transmembrane region" description="Helical" evidence="1">
    <location>
        <begin position="20"/>
        <end position="43"/>
    </location>
</feature>
<keyword evidence="1" id="KW-1133">Transmembrane helix</keyword>
<dbReference type="PANTHER" id="PTHR23028">
    <property type="entry name" value="ACETYLTRANSFERASE"/>
    <property type="match status" value="1"/>
</dbReference>
<feature type="transmembrane region" description="Helical" evidence="1">
    <location>
        <begin position="386"/>
        <end position="408"/>
    </location>
</feature>
<reference evidence="3" key="1">
    <citation type="journal article" date="2020" name="Stud. Mycol.">
        <title>101 Dothideomycetes genomes: a test case for predicting lifestyles and emergence of pathogens.</title>
        <authorList>
            <person name="Haridas S."/>
            <person name="Albert R."/>
            <person name="Binder M."/>
            <person name="Bloem J."/>
            <person name="Labutti K."/>
            <person name="Salamov A."/>
            <person name="Andreopoulos B."/>
            <person name="Baker S."/>
            <person name="Barry K."/>
            <person name="Bills G."/>
            <person name="Bluhm B."/>
            <person name="Cannon C."/>
            <person name="Castanera R."/>
            <person name="Culley D."/>
            <person name="Daum C."/>
            <person name="Ezra D."/>
            <person name="Gonzalez J."/>
            <person name="Henrissat B."/>
            <person name="Kuo A."/>
            <person name="Liang C."/>
            <person name="Lipzen A."/>
            <person name="Lutzoni F."/>
            <person name="Magnuson J."/>
            <person name="Mondo S."/>
            <person name="Nolan M."/>
            <person name="Ohm R."/>
            <person name="Pangilinan J."/>
            <person name="Park H.-J."/>
            <person name="Ramirez L."/>
            <person name="Alfaro M."/>
            <person name="Sun H."/>
            <person name="Tritt A."/>
            <person name="Yoshinaga Y."/>
            <person name="Zwiers L.-H."/>
            <person name="Turgeon B."/>
            <person name="Goodwin S."/>
            <person name="Spatafora J."/>
            <person name="Crous P."/>
            <person name="Grigoriev I."/>
        </authorList>
    </citation>
    <scope>NUCLEOTIDE SEQUENCE</scope>
    <source>
        <strain evidence="3">CBS 262.69</strain>
    </source>
</reference>
<dbReference type="InterPro" id="IPR002656">
    <property type="entry name" value="Acyl_transf_3_dom"/>
</dbReference>
<accession>A0A6G1HM85</accession>
<evidence type="ECO:0000259" key="2">
    <source>
        <dbReference type="Pfam" id="PF01757"/>
    </source>
</evidence>
<dbReference type="Proteomes" id="UP000799640">
    <property type="component" value="Unassembled WGS sequence"/>
</dbReference>
<dbReference type="InterPro" id="IPR050879">
    <property type="entry name" value="Acyltransferase_3"/>
</dbReference>
<name>A0A6G1HM85_9PEZI</name>
<dbReference type="OrthoDB" id="5405781at2759"/>
<feature type="transmembrane region" description="Helical" evidence="1">
    <location>
        <begin position="183"/>
        <end position="202"/>
    </location>
</feature>
<proteinExistence type="predicted"/>
<feature type="transmembrane region" description="Helical" evidence="1">
    <location>
        <begin position="109"/>
        <end position="132"/>
    </location>
</feature>
<keyword evidence="4" id="KW-1185">Reference proteome</keyword>
<sequence>MKDVSMKARDTKWVDGLRGVASVFVVTSHLTLAFGDFLLSPAPGPGLTPRWYNLPFIRTFAEGRAWVTVFLVLTGFVNGLKPIQQARSGRVNDALAGMASSCFRRASRLVLPTFVATVFAWLICQFGGFRLAAHVDYSWWLVDTSPVPAKTMGAAIHGLFSAIYTTWTTTIDPYDKNQWTMYWIFKGSITLYVVLLATVRAAPYYRMLVFFILLMYSWSFGDTLVGIPIYCGAMFTELWLTPSIVRFSASRQLLNRAIPISMVAVGLFIMSFPSQNVQFMHWSLSMNNLGLLLFPEGTETANVWYCVGANMITFGVLLSPDMQAFFSHPICLWLGKQSLPIYLLHGPLMRSQLMWYLYAFIPPQWVEQYDWGGNLMSAYPIYQYPALWRLYSGFIIYVVAVGLSCHWWTLNVEPWCARTTKWLEDTMCSTWDQKATSAPVLPVRSEVVAALPGDHRIMALPI</sequence>
<gene>
    <name evidence="3" type="ORF">EJ06DRAFT_180869</name>
</gene>
<feature type="transmembrane region" description="Helical" evidence="1">
    <location>
        <begin position="152"/>
        <end position="171"/>
    </location>
</feature>
<keyword evidence="1" id="KW-0812">Transmembrane</keyword>
<evidence type="ECO:0000313" key="4">
    <source>
        <dbReference type="Proteomes" id="UP000799640"/>
    </source>
</evidence>
<dbReference type="PANTHER" id="PTHR23028:SF128">
    <property type="entry name" value="ACYLTRANSFERASE 3 DOMAIN-CONTAINING PROTEIN"/>
    <property type="match status" value="1"/>
</dbReference>
<evidence type="ECO:0000256" key="1">
    <source>
        <dbReference type="SAM" id="Phobius"/>
    </source>
</evidence>
<feature type="domain" description="Acyltransferase 3" evidence="2">
    <location>
        <begin position="12"/>
        <end position="361"/>
    </location>
</feature>
<feature type="transmembrane region" description="Helical" evidence="1">
    <location>
        <begin position="63"/>
        <end position="80"/>
    </location>
</feature>